<feature type="transmembrane region" description="Helical" evidence="7">
    <location>
        <begin position="188"/>
        <end position="206"/>
    </location>
</feature>
<evidence type="ECO:0000256" key="4">
    <source>
        <dbReference type="ARBA" id="ARBA00022692"/>
    </source>
</evidence>
<organism evidence="9 10">
    <name type="scientific">Fructilactobacillus lindneri</name>
    <dbReference type="NCBI Taxonomy" id="53444"/>
    <lineage>
        <taxon>Bacteria</taxon>
        <taxon>Bacillati</taxon>
        <taxon>Bacillota</taxon>
        <taxon>Bacilli</taxon>
        <taxon>Lactobacillales</taxon>
        <taxon>Lactobacillaceae</taxon>
        <taxon>Fructilactobacillus</taxon>
    </lineage>
</organism>
<evidence type="ECO:0000313" key="10">
    <source>
        <dbReference type="Proteomes" id="UP000093346"/>
    </source>
</evidence>
<evidence type="ECO:0000313" key="9">
    <source>
        <dbReference type="EMBL" id="ANZ59626.1"/>
    </source>
</evidence>
<feature type="transmembrane region" description="Helical" evidence="7">
    <location>
        <begin position="122"/>
        <end position="145"/>
    </location>
</feature>
<dbReference type="KEGG" id="lle:AYR59_06205"/>
<accession>A0AB33BD77</accession>
<proteinExistence type="inferred from homology"/>
<keyword evidence="3 7" id="KW-1003">Cell membrane</keyword>
<feature type="transmembrane region" description="Helical" evidence="7">
    <location>
        <begin position="66"/>
        <end position="89"/>
    </location>
</feature>
<reference evidence="9 10" key="1">
    <citation type="submission" date="2016-03" db="EMBL/GenBank/DDBJ databases">
        <title>Pediococcus and Lactobacillus from brewery environment - whole genome sequencing and assembly.</title>
        <authorList>
            <person name="Behr J."/>
            <person name="Geissler A.J."/>
            <person name="Vogel R.F."/>
        </authorList>
    </citation>
    <scope>NUCLEOTIDE SEQUENCE [LARGE SCALE GENOMIC DNA]</scope>
    <source>
        <strain evidence="9 10">TMW 1.481</strain>
    </source>
</reference>
<feature type="transmembrane region" description="Helical" evidence="7">
    <location>
        <begin position="157"/>
        <end position="176"/>
    </location>
</feature>
<dbReference type="Pfam" id="PF09335">
    <property type="entry name" value="VTT_dom"/>
    <property type="match status" value="1"/>
</dbReference>
<feature type="domain" description="VTT" evidence="8">
    <location>
        <begin position="46"/>
        <end position="174"/>
    </location>
</feature>
<dbReference type="EMBL" id="CP014907">
    <property type="protein sequence ID" value="ANZ59626.1"/>
    <property type="molecule type" value="Genomic_DNA"/>
</dbReference>
<gene>
    <name evidence="9" type="ORF">AYR59_06205</name>
</gene>
<evidence type="ECO:0000259" key="8">
    <source>
        <dbReference type="Pfam" id="PF09335"/>
    </source>
</evidence>
<evidence type="ECO:0000256" key="7">
    <source>
        <dbReference type="RuleBase" id="RU367016"/>
    </source>
</evidence>
<dbReference type="PANTHER" id="PTHR30353:SF0">
    <property type="entry name" value="TRANSMEMBRANE PROTEIN"/>
    <property type="match status" value="1"/>
</dbReference>
<name>A0AB33BD77_9LACO</name>
<keyword evidence="5 7" id="KW-1133">Transmembrane helix</keyword>
<keyword evidence="6 7" id="KW-0472">Membrane</keyword>
<evidence type="ECO:0000256" key="2">
    <source>
        <dbReference type="ARBA" id="ARBA00010792"/>
    </source>
</evidence>
<evidence type="ECO:0000256" key="3">
    <source>
        <dbReference type="ARBA" id="ARBA00022475"/>
    </source>
</evidence>
<dbReference type="PANTHER" id="PTHR30353">
    <property type="entry name" value="INNER MEMBRANE PROTEIN DEDA-RELATED"/>
    <property type="match status" value="1"/>
</dbReference>
<comment type="similarity">
    <text evidence="2 7">Belongs to the DedA family.</text>
</comment>
<evidence type="ECO:0000256" key="5">
    <source>
        <dbReference type="ARBA" id="ARBA00022989"/>
    </source>
</evidence>
<feature type="transmembrane region" description="Helical" evidence="7">
    <location>
        <begin position="25"/>
        <end position="46"/>
    </location>
</feature>
<dbReference type="Proteomes" id="UP000093346">
    <property type="component" value="Chromosome"/>
</dbReference>
<evidence type="ECO:0000256" key="1">
    <source>
        <dbReference type="ARBA" id="ARBA00004651"/>
    </source>
</evidence>
<dbReference type="GO" id="GO:0005886">
    <property type="term" value="C:plasma membrane"/>
    <property type="evidence" value="ECO:0007669"/>
    <property type="project" value="UniProtKB-SubCell"/>
</dbReference>
<comment type="subcellular location">
    <subcellularLocation>
        <location evidence="1 7">Cell membrane</location>
        <topology evidence="1 7">Multi-pass membrane protein</topology>
    </subcellularLocation>
</comment>
<dbReference type="RefSeq" id="WP_054646284.1">
    <property type="nucleotide sequence ID" value="NZ_CP014872.1"/>
</dbReference>
<keyword evidence="4 7" id="KW-0812">Transmembrane</keyword>
<protein>
    <submittedName>
        <fullName evidence="9">Cytochrome O ubiquinol oxidase</fullName>
    </submittedName>
</protein>
<sequence>MSTLIDFVLHIDNHLISIVNTFGDWTYLILFLIIFVETGAVILPFLPGDSLLFAAAALSANSQYHLNIWIFVILFFCASALGDSVNFFIGRKVGMTITENKFLSKFIKKKDFDHARTFFDKYGAIAIFLARFMPIVRTFAPFVAASSDYSYKKFVKYDLSACVAWVLLCCGGGYFFGNIPFVQEHFSLVVLSIIVISLIPALIGIIKNNLNNKKSKS</sequence>
<dbReference type="InterPro" id="IPR032818">
    <property type="entry name" value="DedA-like"/>
</dbReference>
<dbReference type="AlphaFoldDB" id="A0AB33BD77"/>
<evidence type="ECO:0000256" key="6">
    <source>
        <dbReference type="ARBA" id="ARBA00023136"/>
    </source>
</evidence>
<dbReference type="InterPro" id="IPR032816">
    <property type="entry name" value="VTT_dom"/>
</dbReference>
<dbReference type="GeneID" id="61250431"/>